<evidence type="ECO:0000313" key="1">
    <source>
        <dbReference type="EMBL" id="CAB4142200.1"/>
    </source>
</evidence>
<reference evidence="1" key="1">
    <citation type="submission" date="2020-04" db="EMBL/GenBank/DDBJ databases">
        <authorList>
            <person name="Chiriac C."/>
            <person name="Salcher M."/>
            <person name="Ghai R."/>
            <person name="Kavagutti S V."/>
        </authorList>
    </citation>
    <scope>NUCLEOTIDE SEQUENCE</scope>
</reference>
<proteinExistence type="predicted"/>
<sequence length="150" mass="16870">MKRNTALSRTFSNRFDSDGTLTAQSLSKAHREPLRGVARGVLVAIGIALCIMPDAGGSKPMQYVSYKEFAYHQLGYNLKQYKCLAILYGKESAWNPKAANGSHYGIPQGRSQWLKDQDGYTQVQWGLNYIGNRYGEPCKALDHWKAKGWH</sequence>
<accession>A0A6J5MAQ3</accession>
<name>A0A6J5MAQ3_9CAUD</name>
<gene>
    <name evidence="1" type="ORF">UFOVP439_10</name>
</gene>
<protein>
    <recommendedName>
        <fullName evidence="2">LT_GEWL domain containing protein</fullName>
    </recommendedName>
</protein>
<dbReference type="EMBL" id="LR796407">
    <property type="protein sequence ID" value="CAB4142200.1"/>
    <property type="molecule type" value="Genomic_DNA"/>
</dbReference>
<organism evidence="1">
    <name type="scientific">uncultured Caudovirales phage</name>
    <dbReference type="NCBI Taxonomy" id="2100421"/>
    <lineage>
        <taxon>Viruses</taxon>
        <taxon>Duplodnaviria</taxon>
        <taxon>Heunggongvirae</taxon>
        <taxon>Uroviricota</taxon>
        <taxon>Caudoviricetes</taxon>
        <taxon>Peduoviridae</taxon>
        <taxon>Maltschvirus</taxon>
        <taxon>Maltschvirus maltsch</taxon>
    </lineage>
</organism>
<evidence type="ECO:0008006" key="2">
    <source>
        <dbReference type="Google" id="ProtNLM"/>
    </source>
</evidence>